<dbReference type="RefSeq" id="WP_161155256.1">
    <property type="nucleotide sequence ID" value="NZ_WEKT01000015.1"/>
</dbReference>
<evidence type="ECO:0000259" key="3">
    <source>
        <dbReference type="Pfam" id="PF13778"/>
    </source>
</evidence>
<reference evidence="4 5" key="1">
    <citation type="submission" date="2019-10" db="EMBL/GenBank/DDBJ databases">
        <title>Vibrio sp. nov. isolated from a shrimp pond.</title>
        <authorList>
            <person name="Gomez-Gil B."/>
            <person name="Enciso-Ibarra J."/>
            <person name="Enciso-Ibarra K."/>
            <person name="Bolan-Mejia C."/>
        </authorList>
    </citation>
    <scope>NUCLEOTIDE SEQUENCE [LARGE SCALE GENOMIC DNA]</scope>
    <source>
        <strain evidence="4 5">CAIM 722</strain>
    </source>
</reference>
<keyword evidence="1 2" id="KW-0732">Signal</keyword>
<gene>
    <name evidence="4" type="ORF">F9817_10530</name>
</gene>
<evidence type="ECO:0000256" key="1">
    <source>
        <dbReference type="ARBA" id="ARBA00022729"/>
    </source>
</evidence>
<evidence type="ECO:0000313" key="5">
    <source>
        <dbReference type="Proteomes" id="UP000462621"/>
    </source>
</evidence>
<dbReference type="InterPro" id="IPR025232">
    <property type="entry name" value="DUF4174"/>
</dbReference>
<dbReference type="Pfam" id="PF13778">
    <property type="entry name" value="DUF4174"/>
    <property type="match status" value="1"/>
</dbReference>
<proteinExistence type="predicted"/>
<feature type="chain" id="PRO_5031313280" evidence="2">
    <location>
        <begin position="22"/>
        <end position="139"/>
    </location>
</feature>
<sequence length="139" mass="15530">MKIIKAVSLLCLGLISGAAVAAPLADLNQLRWQHRIILVDETTQQNNAQALLKRLNNDVEDRDVVWFVFQKNQTLTNYSGTVSAQLFTQAKASYGLGNHSVILVGKDGGVKTRLDYLGLKELFGDIDRMPMRISEMRQK</sequence>
<name>A0A7X4LKK7_9VIBR</name>
<feature type="domain" description="DUF4174" evidence="3">
    <location>
        <begin position="27"/>
        <end position="135"/>
    </location>
</feature>
<dbReference type="AlphaFoldDB" id="A0A7X4LKK7"/>
<comment type="caution">
    <text evidence="4">The sequence shown here is derived from an EMBL/GenBank/DDBJ whole genome shotgun (WGS) entry which is preliminary data.</text>
</comment>
<keyword evidence="5" id="KW-1185">Reference proteome</keyword>
<dbReference type="EMBL" id="WEKT01000015">
    <property type="protein sequence ID" value="MZI93634.1"/>
    <property type="molecule type" value="Genomic_DNA"/>
</dbReference>
<feature type="signal peptide" evidence="2">
    <location>
        <begin position="1"/>
        <end position="21"/>
    </location>
</feature>
<protein>
    <submittedName>
        <fullName evidence="4">DUF4174 domain-containing protein</fullName>
    </submittedName>
</protein>
<evidence type="ECO:0000313" key="4">
    <source>
        <dbReference type="EMBL" id="MZI93634.1"/>
    </source>
</evidence>
<dbReference type="Proteomes" id="UP000462621">
    <property type="component" value="Unassembled WGS sequence"/>
</dbReference>
<accession>A0A7X4LKK7</accession>
<organism evidence="4 5">
    <name type="scientific">Vibrio eleionomae</name>
    <dbReference type="NCBI Taxonomy" id="2653505"/>
    <lineage>
        <taxon>Bacteria</taxon>
        <taxon>Pseudomonadati</taxon>
        <taxon>Pseudomonadota</taxon>
        <taxon>Gammaproteobacteria</taxon>
        <taxon>Vibrionales</taxon>
        <taxon>Vibrionaceae</taxon>
        <taxon>Vibrio</taxon>
    </lineage>
</organism>
<evidence type="ECO:0000256" key="2">
    <source>
        <dbReference type="SAM" id="SignalP"/>
    </source>
</evidence>